<dbReference type="RefSeq" id="WP_067259505.1">
    <property type="nucleotide sequence ID" value="NZ_LWMW01000096.1"/>
</dbReference>
<dbReference type="EC" id="3.4.11.-" evidence="6"/>
<dbReference type="Gene3D" id="3.90.230.10">
    <property type="entry name" value="Creatinase/methionine aminopeptidase superfamily"/>
    <property type="match status" value="1"/>
</dbReference>
<evidence type="ECO:0000256" key="2">
    <source>
        <dbReference type="ARBA" id="ARBA00022801"/>
    </source>
</evidence>
<dbReference type="AlphaFoldDB" id="A0A166E4C3"/>
<dbReference type="Proteomes" id="UP000077275">
    <property type="component" value="Unassembled WGS sequence"/>
</dbReference>
<evidence type="ECO:0000256" key="1">
    <source>
        <dbReference type="ARBA" id="ARBA00022723"/>
    </source>
</evidence>
<dbReference type="InterPro" id="IPR000587">
    <property type="entry name" value="Creatinase_N"/>
</dbReference>
<reference evidence="6 7" key="1">
    <citation type="submission" date="2016-04" db="EMBL/GenBank/DDBJ databases">
        <title>Genome sequence of Methanobrevibacter cuticularis DSM 11139.</title>
        <authorList>
            <person name="Poehlein A."/>
            <person name="Seedorf H."/>
            <person name="Daniel R."/>
        </authorList>
    </citation>
    <scope>NUCLEOTIDE SEQUENCE [LARGE SCALE GENOMIC DNA]</scope>
    <source>
        <strain evidence="6 7">DSM 11139</strain>
    </source>
</reference>
<dbReference type="Gene3D" id="3.40.350.10">
    <property type="entry name" value="Creatinase/prolidase N-terminal domain"/>
    <property type="match status" value="1"/>
</dbReference>
<dbReference type="InterPro" id="IPR001131">
    <property type="entry name" value="Peptidase_M24B_aminopep-P_CS"/>
</dbReference>
<keyword evidence="6" id="KW-0031">Aminopeptidase</keyword>
<evidence type="ECO:0000259" key="5">
    <source>
        <dbReference type="Pfam" id="PF01321"/>
    </source>
</evidence>
<keyword evidence="6" id="KW-0645">Protease</keyword>
<dbReference type="InterPro" id="IPR029149">
    <property type="entry name" value="Creatin/AminoP/Spt16_N"/>
</dbReference>
<organism evidence="6 7">
    <name type="scientific">Methanobrevibacter cuticularis</name>
    <dbReference type="NCBI Taxonomy" id="47311"/>
    <lineage>
        <taxon>Archaea</taxon>
        <taxon>Methanobacteriati</taxon>
        <taxon>Methanobacteriota</taxon>
        <taxon>Methanomada group</taxon>
        <taxon>Methanobacteria</taxon>
        <taxon>Methanobacteriales</taxon>
        <taxon>Methanobacteriaceae</taxon>
        <taxon>Methanobrevibacter</taxon>
    </lineage>
</organism>
<dbReference type="PROSITE" id="PS00491">
    <property type="entry name" value="PROLINE_PEPTIDASE"/>
    <property type="match status" value="1"/>
</dbReference>
<feature type="domain" description="Creatinase N-terminal" evidence="5">
    <location>
        <begin position="6"/>
        <end position="121"/>
    </location>
</feature>
<dbReference type="InterPro" id="IPR036005">
    <property type="entry name" value="Creatinase/aminopeptidase-like"/>
</dbReference>
<dbReference type="InterPro" id="IPR050659">
    <property type="entry name" value="Peptidase_M24B"/>
</dbReference>
<sequence length="342" mass="39195">MNEKKLKSILEKIHDKNYDCMILTQFNNIRYISNYAPTSFAICLLKDDPIILTSSMDKELAEKTSEIPVEEFKSFNELKKLFEKDNFKKIAIESSISISLFRKIEGNWDLNIEDFLEKERMIKSKDEITKLEKAAGISHKSFKELNPMKKREDGFTEWELAYELGYLLRKNGAEKESFETIIATGTNSSLPHARTQNKKLQTPILMDWGCKAEGYCSDTTRTFVYSEKQEEIFDIVFEAHNKAIKSVKAGIKSCEIDKIARSIISEYGYEKNFIHSTGHSLGLDIHEIPSISKKDETILEKNMVITIEPGIYLEGNFGVRIEDTIIVGKNKAEIIGNLPYSI</sequence>
<dbReference type="Pfam" id="PF01321">
    <property type="entry name" value="Creatinase_N"/>
    <property type="match status" value="1"/>
</dbReference>
<name>A0A166E4C3_9EURY</name>
<protein>
    <submittedName>
        <fullName evidence="6">Aminopeptidase</fullName>
        <ecNumber evidence="6">3.4.11.-</ecNumber>
    </submittedName>
</protein>
<dbReference type="EMBL" id="LWMW01000096">
    <property type="protein sequence ID" value="KZX16266.1"/>
    <property type="molecule type" value="Genomic_DNA"/>
</dbReference>
<accession>A0A166E4C3</accession>
<dbReference type="CDD" id="cd01092">
    <property type="entry name" value="APP-like"/>
    <property type="match status" value="1"/>
</dbReference>
<comment type="caution">
    <text evidence="6">The sequence shown here is derived from an EMBL/GenBank/DDBJ whole genome shotgun (WGS) entry which is preliminary data.</text>
</comment>
<evidence type="ECO:0000259" key="4">
    <source>
        <dbReference type="Pfam" id="PF00557"/>
    </source>
</evidence>
<dbReference type="PANTHER" id="PTHR46112">
    <property type="entry name" value="AMINOPEPTIDASE"/>
    <property type="match status" value="1"/>
</dbReference>
<evidence type="ECO:0000313" key="7">
    <source>
        <dbReference type="Proteomes" id="UP000077275"/>
    </source>
</evidence>
<dbReference type="Pfam" id="PF00557">
    <property type="entry name" value="Peptidase_M24"/>
    <property type="match status" value="1"/>
</dbReference>
<keyword evidence="2 6" id="KW-0378">Hydrolase</keyword>
<keyword evidence="1 3" id="KW-0479">Metal-binding</keyword>
<evidence type="ECO:0000313" key="6">
    <source>
        <dbReference type="EMBL" id="KZX16266.1"/>
    </source>
</evidence>
<dbReference type="PATRIC" id="fig|47311.3.peg.1043"/>
<dbReference type="InterPro" id="IPR000994">
    <property type="entry name" value="Pept_M24"/>
</dbReference>
<dbReference type="STRING" id="47311.MBCUT_09440"/>
<comment type="similarity">
    <text evidence="3">Belongs to the peptidase M24B family.</text>
</comment>
<dbReference type="PANTHER" id="PTHR46112:SF2">
    <property type="entry name" value="XAA-PRO AMINOPEPTIDASE P-RELATED"/>
    <property type="match status" value="1"/>
</dbReference>
<dbReference type="SUPFAM" id="SSF55920">
    <property type="entry name" value="Creatinase/aminopeptidase"/>
    <property type="match status" value="1"/>
</dbReference>
<evidence type="ECO:0000256" key="3">
    <source>
        <dbReference type="RuleBase" id="RU000590"/>
    </source>
</evidence>
<gene>
    <name evidence="6" type="ORF">MBCUT_09440</name>
</gene>
<feature type="domain" description="Peptidase M24" evidence="4">
    <location>
        <begin position="130"/>
        <end position="328"/>
    </location>
</feature>
<keyword evidence="7" id="KW-1185">Reference proteome</keyword>
<dbReference type="GO" id="GO:0046872">
    <property type="term" value="F:metal ion binding"/>
    <property type="evidence" value="ECO:0007669"/>
    <property type="project" value="UniProtKB-KW"/>
</dbReference>
<proteinExistence type="inferred from homology"/>
<dbReference type="SUPFAM" id="SSF53092">
    <property type="entry name" value="Creatinase/prolidase N-terminal domain"/>
    <property type="match status" value="1"/>
</dbReference>
<dbReference type="GO" id="GO:0004177">
    <property type="term" value="F:aminopeptidase activity"/>
    <property type="evidence" value="ECO:0007669"/>
    <property type="project" value="UniProtKB-KW"/>
</dbReference>